<dbReference type="OrthoDB" id="7028951at2"/>
<dbReference type="GO" id="GO:0003677">
    <property type="term" value="F:DNA binding"/>
    <property type="evidence" value="ECO:0007669"/>
    <property type="project" value="InterPro"/>
</dbReference>
<feature type="transmembrane region" description="Helical" evidence="1">
    <location>
        <begin position="35"/>
        <end position="54"/>
    </location>
</feature>
<keyword evidence="4" id="KW-1185">Reference proteome</keyword>
<evidence type="ECO:0000259" key="2">
    <source>
        <dbReference type="PROSITE" id="PS50930"/>
    </source>
</evidence>
<dbReference type="SMART" id="SM00850">
    <property type="entry name" value="LytTR"/>
    <property type="match status" value="1"/>
</dbReference>
<dbReference type="PROSITE" id="PS50930">
    <property type="entry name" value="HTH_LYTTR"/>
    <property type="match status" value="1"/>
</dbReference>
<gene>
    <name evidence="3" type="ORF">BXY39_2507</name>
</gene>
<feature type="domain" description="HTH LytTR-type" evidence="2">
    <location>
        <begin position="162"/>
        <end position="260"/>
    </location>
</feature>
<dbReference type="AlphaFoldDB" id="A0A3M0C533"/>
<feature type="transmembrane region" description="Helical" evidence="1">
    <location>
        <begin position="109"/>
        <end position="127"/>
    </location>
</feature>
<protein>
    <submittedName>
        <fullName evidence="3">LytTR family transcriptional regulator</fullName>
    </submittedName>
</protein>
<evidence type="ECO:0000313" key="3">
    <source>
        <dbReference type="EMBL" id="RMB04934.1"/>
    </source>
</evidence>
<dbReference type="InParanoid" id="A0A3M0C533"/>
<accession>A0A3M0C533</accession>
<dbReference type="InterPro" id="IPR007492">
    <property type="entry name" value="LytTR_DNA-bd_dom"/>
</dbReference>
<name>A0A3M0C533_9PROT</name>
<feature type="transmembrane region" description="Helical" evidence="1">
    <location>
        <begin position="12"/>
        <end position="29"/>
    </location>
</feature>
<feature type="transmembrane region" description="Helical" evidence="1">
    <location>
        <begin position="75"/>
        <end position="97"/>
    </location>
</feature>
<comment type="caution">
    <text evidence="3">The sequence shown here is derived from an EMBL/GenBank/DDBJ whole genome shotgun (WGS) entry which is preliminary data.</text>
</comment>
<organism evidence="3 4">
    <name type="scientific">Eilatimonas milleporae</name>
    <dbReference type="NCBI Taxonomy" id="911205"/>
    <lineage>
        <taxon>Bacteria</taxon>
        <taxon>Pseudomonadati</taxon>
        <taxon>Pseudomonadota</taxon>
        <taxon>Alphaproteobacteria</taxon>
        <taxon>Kordiimonadales</taxon>
        <taxon>Kordiimonadaceae</taxon>
        <taxon>Eilatimonas</taxon>
    </lineage>
</organism>
<sequence>MDSLKYRRITRLAFFPVAAGTLLAMSGLYGTDSLGWPLVWLYWVVLLSLGVWFGMGIRQQLISALPRRTPWAVHWLAVSLTLTVPMTGLVALAQTAIGFPVSPEMLANFAFKVFVVVLGVTGTRLLAIGTLPVSDREVMTELAPTGAITEDITGTVPPRFARRLPPKLRGATIWALSAEDHYVRVYTSKGDDLVLIRLTDAIDEMAGVEGLRTHRSWWVAQSGIDTAQRRTQGSVIVLKNGVKAPVARSRIPAIQAQGWFETHKRV</sequence>
<keyword evidence="1" id="KW-0812">Transmembrane</keyword>
<dbReference type="EMBL" id="REFR01000012">
    <property type="protein sequence ID" value="RMB04934.1"/>
    <property type="molecule type" value="Genomic_DNA"/>
</dbReference>
<dbReference type="Pfam" id="PF04397">
    <property type="entry name" value="LytTR"/>
    <property type="match status" value="1"/>
</dbReference>
<keyword evidence="1" id="KW-0472">Membrane</keyword>
<dbReference type="Gene3D" id="2.40.50.1020">
    <property type="entry name" value="LytTr DNA-binding domain"/>
    <property type="match status" value="1"/>
</dbReference>
<dbReference type="Proteomes" id="UP000271227">
    <property type="component" value="Unassembled WGS sequence"/>
</dbReference>
<evidence type="ECO:0000256" key="1">
    <source>
        <dbReference type="SAM" id="Phobius"/>
    </source>
</evidence>
<proteinExistence type="predicted"/>
<evidence type="ECO:0000313" key="4">
    <source>
        <dbReference type="Proteomes" id="UP000271227"/>
    </source>
</evidence>
<reference evidence="3 4" key="1">
    <citation type="submission" date="2018-10" db="EMBL/GenBank/DDBJ databases">
        <title>Genomic Encyclopedia of Archaeal and Bacterial Type Strains, Phase II (KMG-II): from individual species to whole genera.</title>
        <authorList>
            <person name="Goeker M."/>
        </authorList>
    </citation>
    <scope>NUCLEOTIDE SEQUENCE [LARGE SCALE GENOMIC DNA]</scope>
    <source>
        <strain evidence="3 4">DSM 25217</strain>
    </source>
</reference>
<keyword evidence="1" id="KW-1133">Transmembrane helix</keyword>